<dbReference type="InterPro" id="IPR011059">
    <property type="entry name" value="Metal-dep_hydrolase_composite"/>
</dbReference>
<feature type="binding site" evidence="8">
    <location>
        <position position="215"/>
    </location>
    <ligand>
        <name>Zn(2+)</name>
        <dbReference type="ChEBI" id="CHEBI:29105"/>
    </ligand>
</feature>
<dbReference type="AlphaFoldDB" id="A0AAU8BR28"/>
<feature type="binding site" evidence="7">
    <location>
        <begin position="218"/>
        <end position="219"/>
    </location>
    <ligand>
        <name>substrate</name>
    </ligand>
</feature>
<dbReference type="EMBL" id="CP115921">
    <property type="protein sequence ID" value="XCD18989.1"/>
    <property type="molecule type" value="Genomic_DNA"/>
</dbReference>
<dbReference type="InterPro" id="IPR032466">
    <property type="entry name" value="Metal_Hydrolase"/>
</dbReference>
<dbReference type="PIRSF" id="PIRSF038994">
    <property type="entry name" value="NagA"/>
    <property type="match status" value="1"/>
</dbReference>
<comment type="cofactor">
    <cofactor evidence="8">
        <name>a divalent metal cation</name>
        <dbReference type="ChEBI" id="CHEBI:60240"/>
    </cofactor>
    <text evidence="8">Binds 1 divalent metal cation per subunit.</text>
</comment>
<evidence type="ECO:0000256" key="7">
    <source>
        <dbReference type="PIRSR" id="PIRSR038994-2"/>
    </source>
</evidence>
<dbReference type="Gene3D" id="2.30.40.10">
    <property type="entry name" value="Urease, subunit C, domain 1"/>
    <property type="match status" value="1"/>
</dbReference>
<dbReference type="SUPFAM" id="SSF51338">
    <property type="entry name" value="Composite domain of metallo-dependent hydrolases"/>
    <property type="match status" value="1"/>
</dbReference>
<protein>
    <submittedName>
        <fullName evidence="10">N-acetylglucosamine-6-phosphate deacetylase</fullName>
        <ecNumber evidence="10">3.5.1.25</ecNumber>
    </submittedName>
</protein>
<feature type="binding site" evidence="8">
    <location>
        <position position="130"/>
    </location>
    <ligand>
        <name>Zn(2+)</name>
        <dbReference type="ChEBI" id="CHEBI:29105"/>
    </ligand>
</feature>
<keyword evidence="4 5" id="KW-0119">Carbohydrate metabolism</keyword>
<evidence type="ECO:0000256" key="1">
    <source>
        <dbReference type="ARBA" id="ARBA00010716"/>
    </source>
</evidence>
<evidence type="ECO:0000256" key="8">
    <source>
        <dbReference type="PIRSR" id="PIRSR038994-3"/>
    </source>
</evidence>
<dbReference type="EC" id="3.5.1.25" evidence="10"/>
<dbReference type="KEGG" id="vck:PG915_19830"/>
<dbReference type="NCBIfam" id="TIGR00221">
    <property type="entry name" value="nagA"/>
    <property type="match status" value="1"/>
</dbReference>
<dbReference type="InterPro" id="IPR003764">
    <property type="entry name" value="GlcNAc_6-P_deAcase"/>
</dbReference>
<reference evidence="10" key="1">
    <citation type="submission" date="2023-01" db="EMBL/GenBank/DDBJ databases">
        <title>Vibrio sp. CB1-14 genome sequencing.</title>
        <authorList>
            <person name="Otstavnykh N."/>
            <person name="Isaeva M."/>
            <person name="Meleshko D."/>
        </authorList>
    </citation>
    <scope>NUCLEOTIDE SEQUENCE</scope>
    <source>
        <strain evidence="10">CB1-14</strain>
    </source>
</reference>
<evidence type="ECO:0000256" key="4">
    <source>
        <dbReference type="ARBA" id="ARBA00023277"/>
    </source>
</evidence>
<feature type="binding site" evidence="7">
    <location>
        <position position="250"/>
    </location>
    <ligand>
        <name>substrate</name>
    </ligand>
</feature>
<evidence type="ECO:0000256" key="5">
    <source>
        <dbReference type="PIRNR" id="PIRNR038994"/>
    </source>
</evidence>
<evidence type="ECO:0000259" key="9">
    <source>
        <dbReference type="Pfam" id="PF01979"/>
    </source>
</evidence>
<feature type="binding site" evidence="7">
    <location>
        <position position="226"/>
    </location>
    <ligand>
        <name>substrate</name>
    </ligand>
</feature>
<dbReference type="RefSeq" id="WP_353500122.1">
    <property type="nucleotide sequence ID" value="NZ_CP115921.1"/>
</dbReference>
<feature type="active site" description="Proton donor/acceptor" evidence="6">
    <location>
        <position position="273"/>
    </location>
</feature>
<comment type="similarity">
    <text evidence="1 5">Belongs to the metallo-dependent hydrolases superfamily. NagA family.</text>
</comment>
<sequence>MTLRGISAHRIFDGTTFHFDSVLVYRDDIVVDILPKAEVPSDLSYDDYPDKTIVPGFIDIQVNGGGEVMFNNTMTVEGINTICKAHRKHGTAYLLPTLISATTTDMTNALNAVANAIEQRIPGVAGIHLEGPWLNANKKGAHDAGKFYAPSVSELESFPWLAMGTTLVTLAPECVDTEVLAWLKNNDVVVSCGHSNASSHELSGEKLPLIDGFTHLFNAMSPLEGRDPGVVGTALMADHAWCSIIVDDIHVDSANVMLAKRLKRQQQLLIVTDAMASVGSISNSFVLDGEQISVQNGRLVNAQGALAGAHIGMDQSVANVIQWGIEEAEAFRMASMYPARAINRSDLGTLKSGSKASVTILNSDYRASHVMVDGQLLS</sequence>
<proteinExistence type="inferred from homology"/>
<dbReference type="GO" id="GO:0006046">
    <property type="term" value="P:N-acetylglucosamine catabolic process"/>
    <property type="evidence" value="ECO:0007669"/>
    <property type="project" value="TreeGrafter"/>
</dbReference>
<feature type="binding site" evidence="7">
    <location>
        <position position="141"/>
    </location>
    <ligand>
        <name>substrate</name>
    </ligand>
</feature>
<dbReference type="SUPFAM" id="SSF51556">
    <property type="entry name" value="Metallo-dependent hydrolases"/>
    <property type="match status" value="1"/>
</dbReference>
<organism evidence="10">
    <name type="scientific">Vibrio chaetopteri</name>
    <dbReference type="NCBI Taxonomy" id="3016528"/>
    <lineage>
        <taxon>Bacteria</taxon>
        <taxon>Pseudomonadati</taxon>
        <taxon>Pseudomonadota</taxon>
        <taxon>Gammaproteobacteria</taxon>
        <taxon>Vibrionales</taxon>
        <taxon>Vibrionaceae</taxon>
        <taxon>Vibrio</taxon>
    </lineage>
</organism>
<dbReference type="InterPro" id="IPR006680">
    <property type="entry name" value="Amidohydro-rel"/>
</dbReference>
<feature type="binding site" evidence="7">
    <location>
        <begin position="306"/>
        <end position="308"/>
    </location>
    <ligand>
        <name>substrate</name>
    </ligand>
</feature>
<evidence type="ECO:0000256" key="6">
    <source>
        <dbReference type="PIRSR" id="PIRSR038994-1"/>
    </source>
</evidence>
<dbReference type="GO" id="GO:0046872">
    <property type="term" value="F:metal ion binding"/>
    <property type="evidence" value="ECO:0007669"/>
    <property type="project" value="UniProtKB-KW"/>
</dbReference>
<evidence type="ECO:0000256" key="2">
    <source>
        <dbReference type="ARBA" id="ARBA00022723"/>
    </source>
</evidence>
<accession>A0AAU8BR28</accession>
<name>A0AAU8BR28_9VIBR</name>
<dbReference type="Pfam" id="PF01979">
    <property type="entry name" value="Amidohydro_1"/>
    <property type="match status" value="1"/>
</dbReference>
<gene>
    <name evidence="10" type="primary">nagA</name>
    <name evidence="10" type="ORF">PG915_19830</name>
</gene>
<feature type="domain" description="Amidohydrolase-related" evidence="9">
    <location>
        <begin position="52"/>
        <end position="376"/>
    </location>
</feature>
<dbReference type="GO" id="GO:0008448">
    <property type="term" value="F:N-acetylglucosamine-6-phosphate deacetylase activity"/>
    <property type="evidence" value="ECO:0007669"/>
    <property type="project" value="UniProtKB-EC"/>
</dbReference>
<dbReference type="PANTHER" id="PTHR11113">
    <property type="entry name" value="N-ACETYLGLUCOSAMINE-6-PHOSPHATE DEACETYLASE"/>
    <property type="match status" value="1"/>
</dbReference>
<evidence type="ECO:0000313" key="10">
    <source>
        <dbReference type="EMBL" id="XCD18989.1"/>
    </source>
</evidence>
<keyword evidence="3 5" id="KW-0378">Hydrolase</keyword>
<evidence type="ECO:0000256" key="3">
    <source>
        <dbReference type="ARBA" id="ARBA00022801"/>
    </source>
</evidence>
<dbReference type="Gene3D" id="3.20.20.140">
    <property type="entry name" value="Metal-dependent hydrolases"/>
    <property type="match status" value="1"/>
</dbReference>
<keyword evidence="2 8" id="KW-0479">Metal-binding</keyword>
<feature type="binding site" evidence="8">
    <location>
        <position position="194"/>
    </location>
    <ligand>
        <name>Zn(2+)</name>
        <dbReference type="ChEBI" id="CHEBI:29105"/>
    </ligand>
</feature>
<dbReference type="PANTHER" id="PTHR11113:SF14">
    <property type="entry name" value="N-ACETYLGLUCOSAMINE-6-PHOSPHATE DEACETYLASE"/>
    <property type="match status" value="1"/>
</dbReference>